<dbReference type="EMBL" id="ADLN01000036">
    <property type="protein sequence ID" value="EHI60087.1"/>
    <property type="molecule type" value="Genomic_DNA"/>
</dbReference>
<name>G5IEN4_9FIRM</name>
<protein>
    <submittedName>
        <fullName evidence="1">Uncharacterized protein</fullName>
    </submittedName>
</protein>
<comment type="caution">
    <text evidence="1">The sequence shown here is derived from an EMBL/GenBank/DDBJ whole genome shotgun (WGS) entry which is preliminary data.</text>
</comment>
<evidence type="ECO:0000313" key="1">
    <source>
        <dbReference type="EMBL" id="EHI60087.1"/>
    </source>
</evidence>
<dbReference type="Proteomes" id="UP000005384">
    <property type="component" value="Unassembled WGS sequence"/>
</dbReference>
<organism evidence="1 2">
    <name type="scientific">Hungatella hathewayi WAL-18680</name>
    <dbReference type="NCBI Taxonomy" id="742737"/>
    <lineage>
        <taxon>Bacteria</taxon>
        <taxon>Bacillati</taxon>
        <taxon>Bacillota</taxon>
        <taxon>Clostridia</taxon>
        <taxon>Lachnospirales</taxon>
        <taxon>Lachnospiraceae</taxon>
        <taxon>Hungatella</taxon>
    </lineage>
</organism>
<dbReference type="PATRIC" id="fig|742737.3.peg.1988"/>
<dbReference type="HOGENOM" id="CLU_905434_0_0_9"/>
<accession>G5IEN4</accession>
<dbReference type="RefSeq" id="WP_006779941.1">
    <property type="nucleotide sequence ID" value="NZ_CP040506.1"/>
</dbReference>
<keyword evidence="2" id="KW-1185">Reference proteome</keyword>
<sequence>MSVYENPMIEAKKKKGRTAQRNPENKAANKNLMILKNGNNNIVQRIQPILQTGSNCGMYAMAMALADLLGLDGHWLAAGLETYAIENSLSAIGEAFDAEELAMAGRGYCEQTFPAVPLVFRVLEFTTQQEMTAILNQSLLGEVYVLIPFLTNGRSAMPARRRDGVDAVAAPLEMTNAHWSVVEDSGAGDNRIFEGNQDSFEDGSHTLTESRQEDLFQANQRLGNILDWSEYIGRTHIYLEDSGAHDRDFHDMVNWGSSQRIGTKIQFGEEWQITEDVNLRGRAIMVGYSAAVGAALASLGIIAPGVH</sequence>
<proteinExistence type="predicted"/>
<evidence type="ECO:0000313" key="2">
    <source>
        <dbReference type="Proteomes" id="UP000005384"/>
    </source>
</evidence>
<gene>
    <name evidence="1" type="ORF">HMPREF9473_01961</name>
</gene>
<dbReference type="AlphaFoldDB" id="G5IEN4"/>
<reference evidence="1 2" key="1">
    <citation type="submission" date="2011-08" db="EMBL/GenBank/DDBJ databases">
        <title>The Genome Sequence of Clostridium hathewayi WAL-18680.</title>
        <authorList>
            <consortium name="The Broad Institute Genome Sequencing Platform"/>
            <person name="Earl A."/>
            <person name="Ward D."/>
            <person name="Feldgarden M."/>
            <person name="Gevers D."/>
            <person name="Finegold S.M."/>
            <person name="Summanen P.H."/>
            <person name="Molitoris D.R."/>
            <person name="Song M."/>
            <person name="Daigneault M."/>
            <person name="Allen-Vercoe E."/>
            <person name="Young S.K."/>
            <person name="Zeng Q."/>
            <person name="Gargeya S."/>
            <person name="Fitzgerald M."/>
            <person name="Haas B."/>
            <person name="Abouelleil A."/>
            <person name="Alvarado L."/>
            <person name="Arachchi H.M."/>
            <person name="Berlin A."/>
            <person name="Brown A."/>
            <person name="Chapman S.B."/>
            <person name="Chen Z."/>
            <person name="Dunbar C."/>
            <person name="Freedman E."/>
            <person name="Gearin G."/>
            <person name="Gellesch M."/>
            <person name="Goldberg J."/>
            <person name="Griggs A."/>
            <person name="Gujja S."/>
            <person name="Heiman D."/>
            <person name="Howarth C."/>
            <person name="Larson L."/>
            <person name="Lui A."/>
            <person name="MacDonald P.J.P."/>
            <person name="Montmayeur A."/>
            <person name="Murphy C."/>
            <person name="Neiman D."/>
            <person name="Pearson M."/>
            <person name="Priest M."/>
            <person name="Roberts A."/>
            <person name="Saif S."/>
            <person name="Shea T."/>
            <person name="Shenoy N."/>
            <person name="Sisk P."/>
            <person name="Stolte C."/>
            <person name="Sykes S."/>
            <person name="Wortman J."/>
            <person name="Nusbaum C."/>
            <person name="Birren B."/>
        </authorList>
    </citation>
    <scope>NUCLEOTIDE SEQUENCE [LARGE SCALE GENOMIC DNA]</scope>
    <source>
        <strain evidence="1 2">WAL-18680</strain>
    </source>
</reference>
<dbReference type="Pfam" id="PF21646">
    <property type="entry name" value="ACTMAP-like_C"/>
    <property type="match status" value="1"/>
</dbReference>